<feature type="domain" description="Lysidine-tRNA(Ile) synthetase C-terminal" evidence="9">
    <location>
        <begin position="364"/>
        <end position="438"/>
    </location>
</feature>
<dbReference type="GO" id="GO:0032267">
    <property type="term" value="F:tRNA(Ile)-lysidine synthase activity"/>
    <property type="evidence" value="ECO:0007669"/>
    <property type="project" value="UniProtKB-EC"/>
</dbReference>
<evidence type="ECO:0000256" key="6">
    <source>
        <dbReference type="ARBA" id="ARBA00022840"/>
    </source>
</evidence>
<comment type="catalytic activity">
    <reaction evidence="7 8">
        <text>cytidine(34) in tRNA(Ile2) + L-lysine + ATP = lysidine(34) in tRNA(Ile2) + AMP + diphosphate + H(+)</text>
        <dbReference type="Rhea" id="RHEA:43744"/>
        <dbReference type="Rhea" id="RHEA-COMP:10625"/>
        <dbReference type="Rhea" id="RHEA-COMP:10670"/>
        <dbReference type="ChEBI" id="CHEBI:15378"/>
        <dbReference type="ChEBI" id="CHEBI:30616"/>
        <dbReference type="ChEBI" id="CHEBI:32551"/>
        <dbReference type="ChEBI" id="CHEBI:33019"/>
        <dbReference type="ChEBI" id="CHEBI:82748"/>
        <dbReference type="ChEBI" id="CHEBI:83665"/>
        <dbReference type="ChEBI" id="CHEBI:456215"/>
        <dbReference type="EC" id="6.3.4.19"/>
    </reaction>
</comment>
<dbReference type="RefSeq" id="WP_127978370.1">
    <property type="nucleotide sequence ID" value="NZ_JBPFKW010000212.1"/>
</dbReference>
<gene>
    <name evidence="8 10" type="primary">tilS</name>
    <name evidence="10" type="ORF">EK398_04210</name>
</gene>
<dbReference type="Proteomes" id="UP000288388">
    <property type="component" value="Unassembled WGS sequence"/>
</dbReference>
<comment type="subcellular location">
    <subcellularLocation>
        <location evidence="1 8">Cytoplasm</location>
    </subcellularLocation>
</comment>
<evidence type="ECO:0000313" key="11">
    <source>
        <dbReference type="Proteomes" id="UP000288388"/>
    </source>
</evidence>
<dbReference type="EMBL" id="RYZS01000001">
    <property type="protein sequence ID" value="RVU94132.1"/>
    <property type="molecule type" value="Genomic_DNA"/>
</dbReference>
<evidence type="ECO:0000256" key="8">
    <source>
        <dbReference type="HAMAP-Rule" id="MF_01161"/>
    </source>
</evidence>
<dbReference type="CDD" id="cd01992">
    <property type="entry name" value="TilS_N"/>
    <property type="match status" value="1"/>
</dbReference>
<dbReference type="InterPro" id="IPR012094">
    <property type="entry name" value="tRNA_Ile_lys_synt"/>
</dbReference>
<dbReference type="NCBIfam" id="TIGR02432">
    <property type="entry name" value="lysidine_TilS_N"/>
    <property type="match status" value="1"/>
</dbReference>
<evidence type="ECO:0000256" key="1">
    <source>
        <dbReference type="ARBA" id="ARBA00004496"/>
    </source>
</evidence>
<keyword evidence="5" id="KW-0547">Nucleotide-binding</keyword>
<keyword evidence="3 8" id="KW-0436">Ligase</keyword>
<dbReference type="SUPFAM" id="SSF56037">
    <property type="entry name" value="PheT/TilS domain"/>
    <property type="match status" value="1"/>
</dbReference>
<dbReference type="GO" id="GO:0006400">
    <property type="term" value="P:tRNA modification"/>
    <property type="evidence" value="ECO:0007669"/>
    <property type="project" value="UniProtKB-UniRule"/>
</dbReference>
<dbReference type="Gene3D" id="3.40.50.620">
    <property type="entry name" value="HUPs"/>
    <property type="match status" value="1"/>
</dbReference>
<dbReference type="GO" id="GO:0005524">
    <property type="term" value="F:ATP binding"/>
    <property type="evidence" value="ECO:0007669"/>
    <property type="project" value="UniProtKB-KW"/>
</dbReference>
<evidence type="ECO:0000256" key="3">
    <source>
        <dbReference type="ARBA" id="ARBA00022598"/>
    </source>
</evidence>
<dbReference type="Pfam" id="PF01171">
    <property type="entry name" value="ATP_bind_3"/>
    <property type="match status" value="1"/>
</dbReference>
<evidence type="ECO:0000256" key="2">
    <source>
        <dbReference type="ARBA" id="ARBA00022490"/>
    </source>
</evidence>
<name>A0A437UKF7_ENTAV</name>
<dbReference type="EC" id="6.3.4.19" evidence="8"/>
<dbReference type="InterPro" id="IPR014729">
    <property type="entry name" value="Rossmann-like_a/b/a_fold"/>
</dbReference>
<dbReference type="SMART" id="SM00977">
    <property type="entry name" value="TilS_C"/>
    <property type="match status" value="1"/>
</dbReference>
<dbReference type="SUPFAM" id="SSF52402">
    <property type="entry name" value="Adenine nucleotide alpha hydrolases-like"/>
    <property type="match status" value="1"/>
</dbReference>
<dbReference type="InterPro" id="IPR012795">
    <property type="entry name" value="tRNA_Ile_lys_synt_N"/>
</dbReference>
<dbReference type="GO" id="GO:0005737">
    <property type="term" value="C:cytoplasm"/>
    <property type="evidence" value="ECO:0007669"/>
    <property type="project" value="UniProtKB-SubCell"/>
</dbReference>
<comment type="similarity">
    <text evidence="8">Belongs to the tRNA(Ile)-lysidine synthase family.</text>
</comment>
<comment type="function">
    <text evidence="8">Ligates lysine onto the cytidine present at position 34 of the AUA codon-specific tRNA(Ile) that contains the anticodon CAU, in an ATP-dependent manner. Cytidine is converted to lysidine, thus changing the amino acid specificity of the tRNA from methionine to isoleucine.</text>
</comment>
<dbReference type="PANTHER" id="PTHR43033">
    <property type="entry name" value="TRNA(ILE)-LYSIDINE SYNTHASE-RELATED"/>
    <property type="match status" value="1"/>
</dbReference>
<comment type="caution">
    <text evidence="8">Lacks conserved residue(s) required for the propagation of feature annotation.</text>
</comment>
<sequence length="444" mass="52076">MKQDFFRKNPELTADKKILLAVSTGVDSMVLLHLLQRQGLTIGVAHVDHQLRTESKVEADFLRDYCRKQDIPFYLKIWKKPAKKNVEAAARSLRYAFFKEIMEQENYDLVLTAHHGNDQLETLLMRLTRGGSFTGHSGIVRQQTFGNGILLRPLLSFSKESLYEYAEEKNLTYFEDATNISQDYFRNRIRQNIVPELKKENPQILANAQQFHQQLLWADQLITEALKENLRNIEYDGQRWFFSADTLPTDTGARYYFLSIFFQQKALQTNLVVSQRQLFLLLDQIQRPVSQWVVDLGEGWQFSRRYQHFYLEKKIIVHQEKYFLGENERFFLSDNETIALRRSDTVADKGVYQVPLPLTVKLPLTIRRRQAGDRIRLTETLTKRISRYFIDKKTPMDIRDQAWVVEDSAGEIVALLPFVNSYLSIATETDRIHYILDYTLQVAK</sequence>
<dbReference type="PANTHER" id="PTHR43033:SF1">
    <property type="entry name" value="TRNA(ILE)-LYSIDINE SYNTHASE-RELATED"/>
    <property type="match status" value="1"/>
</dbReference>
<dbReference type="AlphaFoldDB" id="A0A437UKF7"/>
<dbReference type="NCBIfam" id="TIGR02433">
    <property type="entry name" value="lysidine_TilS_C"/>
    <property type="match status" value="1"/>
</dbReference>
<protein>
    <recommendedName>
        <fullName evidence="8">tRNA(Ile)-lysidine synthase</fullName>
        <ecNumber evidence="8">6.3.4.19</ecNumber>
    </recommendedName>
    <alternativeName>
        <fullName evidence="8">tRNA(Ile)-2-lysyl-cytidine synthase</fullName>
    </alternativeName>
    <alternativeName>
        <fullName evidence="8">tRNA(Ile)-lysidine synthetase</fullName>
    </alternativeName>
</protein>
<evidence type="ECO:0000313" key="10">
    <source>
        <dbReference type="EMBL" id="RVU94132.1"/>
    </source>
</evidence>
<reference evidence="10 11" key="1">
    <citation type="submission" date="2018-12" db="EMBL/GenBank/DDBJ databases">
        <title>A novel vanA-carrying plasmid in a clinical isolate of Enterococcus avium.</title>
        <authorList>
            <person name="Bernasconi O.J."/>
            <person name="Luzzaro F."/>
            <person name="Endimiani A."/>
        </authorList>
    </citation>
    <scope>NUCLEOTIDE SEQUENCE [LARGE SCALE GENOMIC DNA]</scope>
    <source>
        <strain evidence="10 11">LC0559/18</strain>
    </source>
</reference>
<accession>A0A437UKF7</accession>
<keyword evidence="2 8" id="KW-0963">Cytoplasm</keyword>
<keyword evidence="4 8" id="KW-0819">tRNA processing</keyword>
<evidence type="ECO:0000256" key="7">
    <source>
        <dbReference type="ARBA" id="ARBA00048539"/>
    </source>
</evidence>
<organism evidence="10 11">
    <name type="scientific">Enterococcus avium</name>
    <name type="common">Streptococcus avium</name>
    <dbReference type="NCBI Taxonomy" id="33945"/>
    <lineage>
        <taxon>Bacteria</taxon>
        <taxon>Bacillati</taxon>
        <taxon>Bacillota</taxon>
        <taxon>Bacilli</taxon>
        <taxon>Lactobacillales</taxon>
        <taxon>Enterococcaceae</taxon>
        <taxon>Enterococcus</taxon>
    </lineage>
</organism>
<dbReference type="HAMAP" id="MF_01161">
    <property type="entry name" value="tRNA_Ile_lys_synt"/>
    <property type="match status" value="1"/>
</dbReference>
<evidence type="ECO:0000259" key="9">
    <source>
        <dbReference type="SMART" id="SM00977"/>
    </source>
</evidence>
<evidence type="ECO:0000256" key="4">
    <source>
        <dbReference type="ARBA" id="ARBA00022694"/>
    </source>
</evidence>
<comment type="caution">
    <text evidence="10">The sequence shown here is derived from an EMBL/GenBank/DDBJ whole genome shotgun (WGS) entry which is preliminary data.</text>
</comment>
<proteinExistence type="inferred from homology"/>
<keyword evidence="6" id="KW-0067">ATP-binding</keyword>
<dbReference type="InterPro" id="IPR012796">
    <property type="entry name" value="Lysidine-tRNA-synth_C"/>
</dbReference>
<dbReference type="InterPro" id="IPR011063">
    <property type="entry name" value="TilS/TtcA_N"/>
</dbReference>
<evidence type="ECO:0000256" key="5">
    <source>
        <dbReference type="ARBA" id="ARBA00022741"/>
    </source>
</evidence>